<keyword evidence="3 10" id="KW-0235">DNA replication</keyword>
<dbReference type="Gene3D" id="2.30.30.490">
    <property type="match status" value="1"/>
</dbReference>
<keyword evidence="4" id="KW-0479">Metal-binding</keyword>
<feature type="region of interest" description="Disordered" evidence="11">
    <location>
        <begin position="587"/>
        <end position="645"/>
    </location>
</feature>
<feature type="compositionally biased region" description="Polar residues" evidence="11">
    <location>
        <begin position="291"/>
        <end position="305"/>
    </location>
</feature>
<dbReference type="PANTHER" id="PTHR10763:SF23">
    <property type="entry name" value="ORIGIN RECOGNITION COMPLEX SUBUNIT 1"/>
    <property type="match status" value="1"/>
</dbReference>
<reference evidence="13" key="2">
    <citation type="submission" date="2021-02" db="EMBL/GenBank/DDBJ databases">
        <title>Aspergillus luchuensis mut. kawachii IFO 4304 genome sequence.</title>
        <authorList>
            <person name="Mori K."/>
            <person name="Kadooka C."/>
            <person name="Goto M."/>
            <person name="Futagami T."/>
        </authorList>
    </citation>
    <scope>NUCLEOTIDE SEQUENCE</scope>
    <source>
        <strain evidence="13">IFO 4308</strain>
    </source>
</reference>
<feature type="region of interest" description="Disordered" evidence="11">
    <location>
        <begin position="1"/>
        <end position="87"/>
    </location>
</feature>
<dbReference type="Gene3D" id="3.40.50.300">
    <property type="entry name" value="P-loop containing nucleotide triphosphate hydrolases"/>
    <property type="match status" value="1"/>
</dbReference>
<organism evidence="13 14">
    <name type="scientific">Aspergillus kawachii</name>
    <name type="common">White koji mold</name>
    <name type="synonym">Aspergillus awamori var. kawachi</name>
    <dbReference type="NCBI Taxonomy" id="1069201"/>
    <lineage>
        <taxon>Eukaryota</taxon>
        <taxon>Fungi</taxon>
        <taxon>Dikarya</taxon>
        <taxon>Ascomycota</taxon>
        <taxon>Pezizomycotina</taxon>
        <taxon>Eurotiomycetes</taxon>
        <taxon>Eurotiomycetidae</taxon>
        <taxon>Eurotiales</taxon>
        <taxon>Aspergillaceae</taxon>
        <taxon>Aspergillus</taxon>
        <taxon>Aspergillus subgen. Circumdati</taxon>
    </lineage>
</organism>
<dbReference type="GO" id="GO:0033314">
    <property type="term" value="P:mitotic DNA replication checkpoint signaling"/>
    <property type="evidence" value="ECO:0007669"/>
    <property type="project" value="TreeGrafter"/>
</dbReference>
<dbReference type="SUPFAM" id="SSF52540">
    <property type="entry name" value="P-loop containing nucleoside triphosphate hydrolases"/>
    <property type="match status" value="1"/>
</dbReference>
<keyword evidence="9 10" id="KW-0539">Nucleus</keyword>
<dbReference type="GO" id="GO:0003682">
    <property type="term" value="F:chromatin binding"/>
    <property type="evidence" value="ECO:0007669"/>
    <property type="project" value="InterPro"/>
</dbReference>
<dbReference type="AlphaFoldDB" id="A0A7R7W6S3"/>
<sequence>MASDSADEADKSRSRKSSVRKRAQLWMTKGGLVRDDSDDELGDEDHPWEWIYDHNDENNNHSEQATAEDTPKSSRRRTPRPNAKRRRTIVGARMGSFECALGQVVLLKSPEPGKVWIGIITEFLEQEDPDAEEEVIKSANIMWFVSPDEFMSTRNKRRTDALPNEQYLTADFNVNPLTSINGKATVMSKDAFYAKYPDGVPPKGKEELAEFNKCIVVRRGVNQLQGRYTEEFVWEDVYREDRVFDLITLIKDGLKAAKKRKQVDEDYDEKKDNTKEEDEFVPTTPRKRQKVATNATPQSRRQKTFTTPAHKRIVVKKPLEFTPLGTRILSPTHFASPYRQARTSLHVSTVPTSLPCRKTEFETVYSHLSAAIVEGTGACIYISGTPGTGKTATVREVVAQLNSAVLAEEMDDFIFVEINGMKVTDPHQSYSMLWAALKGDRVSPSHALDLLEREFSHPSPRRVSCVVLMDELDQLVTKNQSVMYNFFNWPALRHSRLIVLAVANTMDLPERTLSNKISSRLGLTRITFPGYKHTDLMEIISTRLANVPGNIVDADAIQFASRKVAAVSGDARRALDICRRAVEIAEQASEAAAQDPDTDKPDADDTESLPPTPSKTPARKERSLKQSAQSSPQKKPPTKPQTVGRVTIATIKQAIHEATSTPLQQSLRCLPLAAKLFLAAMLARVRRTGISESAFGDVIDEAKRIADAAVAVAGAAGAGIKEFLLAGGTGARVRALGYAAMELTNSGVLALEYGAGAKGPLGSAAIPHRGDRSGKVRLRIAAEDVKIAFREDDEAKGLGLGLDQ</sequence>
<dbReference type="EMBL" id="AP024427">
    <property type="protein sequence ID" value="BCR97410.1"/>
    <property type="molecule type" value="Genomic_DNA"/>
</dbReference>
<keyword evidence="7" id="KW-0460">Magnesium</keyword>
<comment type="function">
    <text evidence="10">Component of the origin recognition complex (ORC) that binds origins of replication. DNA-binding is ATP-dependent, however specific DNA sequences that define origins of replication have not been identified so far. ORC is required to assemble the pre-replication complex necessary to initiate DNA replication.</text>
</comment>
<dbReference type="GO" id="GO:0005664">
    <property type="term" value="C:nuclear origin of replication recognition complex"/>
    <property type="evidence" value="ECO:0007669"/>
    <property type="project" value="TreeGrafter"/>
</dbReference>
<dbReference type="Gene3D" id="1.10.8.60">
    <property type="match status" value="1"/>
</dbReference>
<evidence type="ECO:0000259" key="12">
    <source>
        <dbReference type="PROSITE" id="PS51038"/>
    </source>
</evidence>
<dbReference type="KEGG" id="aluc:AKAW2_30729S"/>
<feature type="compositionally biased region" description="Basic residues" evidence="11">
    <location>
        <begin position="73"/>
        <end position="87"/>
    </location>
</feature>
<dbReference type="InterPro" id="IPR003959">
    <property type="entry name" value="ATPase_AAA_core"/>
</dbReference>
<dbReference type="SMART" id="SM00382">
    <property type="entry name" value="AAA"/>
    <property type="match status" value="1"/>
</dbReference>
<comment type="similarity">
    <text evidence="2 10">Belongs to the ORC1 family.</text>
</comment>
<keyword evidence="8 10" id="KW-0238">DNA-binding</keyword>
<evidence type="ECO:0000256" key="1">
    <source>
        <dbReference type="ARBA" id="ARBA00004123"/>
    </source>
</evidence>
<dbReference type="Pfam" id="PF17872">
    <property type="entry name" value="AAA_lid_10"/>
    <property type="match status" value="1"/>
</dbReference>
<dbReference type="OrthoDB" id="1926878at2759"/>
<gene>
    <name evidence="13" type="primary">ORC1</name>
    <name evidence="13" type="ORF">AKAW2_30729S</name>
</gene>
<dbReference type="Proteomes" id="UP000661280">
    <property type="component" value="Chromosome 3"/>
</dbReference>
<evidence type="ECO:0000256" key="4">
    <source>
        <dbReference type="ARBA" id="ARBA00022723"/>
    </source>
</evidence>
<dbReference type="InterPro" id="IPR050311">
    <property type="entry name" value="ORC1/CDC6"/>
</dbReference>
<feature type="region of interest" description="Disordered" evidence="11">
    <location>
        <begin position="260"/>
        <end position="305"/>
    </location>
</feature>
<dbReference type="GO" id="GO:0016887">
    <property type="term" value="F:ATP hydrolysis activity"/>
    <property type="evidence" value="ECO:0007669"/>
    <property type="project" value="InterPro"/>
</dbReference>
<feature type="compositionally biased region" description="Basic and acidic residues" evidence="11">
    <location>
        <begin position="262"/>
        <end position="274"/>
    </location>
</feature>
<dbReference type="InterPro" id="IPR001025">
    <property type="entry name" value="BAH_dom"/>
</dbReference>
<dbReference type="InterPro" id="IPR043151">
    <property type="entry name" value="BAH_sf"/>
</dbReference>
<evidence type="ECO:0000256" key="5">
    <source>
        <dbReference type="ARBA" id="ARBA00022741"/>
    </source>
</evidence>
<keyword evidence="5 10" id="KW-0547">Nucleotide-binding</keyword>
<dbReference type="GO" id="GO:0006270">
    <property type="term" value="P:DNA replication initiation"/>
    <property type="evidence" value="ECO:0007669"/>
    <property type="project" value="TreeGrafter"/>
</dbReference>
<dbReference type="GeneID" id="64958735"/>
<dbReference type="InterPro" id="IPR041083">
    <property type="entry name" value="AAA_lid_10"/>
</dbReference>
<dbReference type="CDD" id="cd00009">
    <property type="entry name" value="AAA"/>
    <property type="match status" value="1"/>
</dbReference>
<evidence type="ECO:0000256" key="8">
    <source>
        <dbReference type="ARBA" id="ARBA00023125"/>
    </source>
</evidence>
<feature type="domain" description="BAH" evidence="12">
    <location>
        <begin position="97"/>
        <end position="232"/>
    </location>
</feature>
<accession>A0A7R7W6S3</accession>
<evidence type="ECO:0000256" key="11">
    <source>
        <dbReference type="SAM" id="MobiDB-lite"/>
    </source>
</evidence>
<dbReference type="RefSeq" id="XP_041541176.1">
    <property type="nucleotide sequence ID" value="XM_041687275.1"/>
</dbReference>
<evidence type="ECO:0000256" key="10">
    <source>
        <dbReference type="RuleBase" id="RU365058"/>
    </source>
</evidence>
<evidence type="ECO:0000256" key="6">
    <source>
        <dbReference type="ARBA" id="ARBA00022840"/>
    </source>
</evidence>
<keyword evidence="6 10" id="KW-0067">ATP-binding</keyword>
<keyword evidence="14" id="KW-1185">Reference proteome</keyword>
<feature type="compositionally biased region" description="Basic residues" evidence="11">
    <location>
        <begin position="13"/>
        <end position="23"/>
    </location>
</feature>
<evidence type="ECO:0000256" key="2">
    <source>
        <dbReference type="ARBA" id="ARBA00008398"/>
    </source>
</evidence>
<dbReference type="PANTHER" id="PTHR10763">
    <property type="entry name" value="CELL DIVISION CONTROL PROTEIN 6-RELATED"/>
    <property type="match status" value="1"/>
</dbReference>
<comment type="subcellular location">
    <subcellularLocation>
        <location evidence="1 10">Nucleus</location>
    </subcellularLocation>
</comment>
<dbReference type="FunFam" id="2.30.30.490:FF:000024">
    <property type="entry name" value="Origin recognition complex subunit 1"/>
    <property type="match status" value="1"/>
</dbReference>
<feature type="compositionally biased region" description="Basic and acidic residues" evidence="11">
    <location>
        <begin position="44"/>
        <end position="60"/>
    </location>
</feature>
<dbReference type="InterPro" id="IPR003593">
    <property type="entry name" value="AAA+_ATPase"/>
</dbReference>
<dbReference type="Pfam" id="PF00004">
    <property type="entry name" value="AAA"/>
    <property type="match status" value="1"/>
</dbReference>
<dbReference type="Pfam" id="PF21312">
    <property type="entry name" value="WHD_ORC1"/>
    <property type="match status" value="1"/>
</dbReference>
<dbReference type="FunFam" id="3.40.50.300:FF:000199">
    <property type="entry name" value="Origin recognition complex subunit 1"/>
    <property type="match status" value="1"/>
</dbReference>
<name>A0A7R7W6S3_ASPKA</name>
<evidence type="ECO:0000256" key="9">
    <source>
        <dbReference type="ARBA" id="ARBA00023242"/>
    </source>
</evidence>
<evidence type="ECO:0000313" key="13">
    <source>
        <dbReference type="EMBL" id="BCR97410.1"/>
    </source>
</evidence>
<dbReference type="GO" id="GO:0046872">
    <property type="term" value="F:metal ion binding"/>
    <property type="evidence" value="ECO:0007669"/>
    <property type="project" value="UniProtKB-KW"/>
</dbReference>
<reference evidence="13" key="1">
    <citation type="submission" date="2021-01" db="EMBL/GenBank/DDBJ databases">
        <authorList>
            <consortium name="Aspergillus luchuensis mut. kawachii IFO 4304 genome sequencing consortium"/>
            <person name="Kazuki M."/>
            <person name="Futagami T."/>
        </authorList>
    </citation>
    <scope>NUCLEOTIDE SEQUENCE</scope>
    <source>
        <strain evidence="13">IFO 4308</strain>
    </source>
</reference>
<comment type="subunit">
    <text evidence="10">ORC is composed of six subunits.</text>
</comment>
<dbReference type="GO" id="GO:0003688">
    <property type="term" value="F:DNA replication origin binding"/>
    <property type="evidence" value="ECO:0007669"/>
    <property type="project" value="TreeGrafter"/>
</dbReference>
<evidence type="ECO:0000256" key="3">
    <source>
        <dbReference type="ARBA" id="ARBA00022705"/>
    </source>
</evidence>
<dbReference type="InterPro" id="IPR048867">
    <property type="entry name" value="WHD_ORC1"/>
</dbReference>
<dbReference type="PROSITE" id="PS51038">
    <property type="entry name" value="BAH"/>
    <property type="match status" value="1"/>
</dbReference>
<protein>
    <recommendedName>
        <fullName evidence="10">Origin recognition complex subunit 1</fullName>
    </recommendedName>
</protein>
<evidence type="ECO:0000313" key="14">
    <source>
        <dbReference type="Proteomes" id="UP000661280"/>
    </source>
</evidence>
<evidence type="ECO:0000256" key="7">
    <source>
        <dbReference type="ARBA" id="ARBA00022842"/>
    </source>
</evidence>
<dbReference type="GO" id="GO:0005524">
    <property type="term" value="F:ATP binding"/>
    <property type="evidence" value="ECO:0007669"/>
    <property type="project" value="UniProtKB-KW"/>
</dbReference>
<proteinExistence type="inferred from homology"/>
<dbReference type="InterPro" id="IPR027417">
    <property type="entry name" value="P-loop_NTPase"/>
</dbReference>